<feature type="compositionally biased region" description="Low complexity" evidence="8">
    <location>
        <begin position="1"/>
        <end position="18"/>
    </location>
</feature>
<feature type="region of interest" description="Disordered" evidence="8">
    <location>
        <begin position="623"/>
        <end position="650"/>
    </location>
</feature>
<dbReference type="OrthoDB" id="5168853at2"/>
<keyword evidence="5" id="KW-0521">NADP</keyword>
<dbReference type="GO" id="GO:0050661">
    <property type="term" value="F:NADP binding"/>
    <property type="evidence" value="ECO:0007669"/>
    <property type="project" value="InterPro"/>
</dbReference>
<dbReference type="InterPro" id="IPR020946">
    <property type="entry name" value="Flavin_mOase-like"/>
</dbReference>
<dbReference type="Pfam" id="PF13450">
    <property type="entry name" value="NAD_binding_8"/>
    <property type="match status" value="1"/>
</dbReference>
<feature type="compositionally biased region" description="Low complexity" evidence="8">
    <location>
        <begin position="628"/>
        <end position="643"/>
    </location>
</feature>
<keyword evidence="3" id="KW-0285">Flavoprotein</keyword>
<organism evidence="9 10">
    <name type="scientific">Streptomyces cacaoi</name>
    <dbReference type="NCBI Taxonomy" id="1898"/>
    <lineage>
        <taxon>Bacteria</taxon>
        <taxon>Bacillati</taxon>
        <taxon>Actinomycetota</taxon>
        <taxon>Actinomycetes</taxon>
        <taxon>Kitasatosporales</taxon>
        <taxon>Streptomycetaceae</taxon>
        <taxon>Streptomyces</taxon>
    </lineage>
</organism>
<evidence type="ECO:0000256" key="4">
    <source>
        <dbReference type="ARBA" id="ARBA00022827"/>
    </source>
</evidence>
<dbReference type="InterPro" id="IPR050775">
    <property type="entry name" value="FAD-binding_Monooxygenases"/>
</dbReference>
<sequence length="650" mass="72283">MPTSSSPSPSSPARSGTGSDSGTASRNSPPGGAEQLGFDIEEVRARYRAERDRRIRPEGRKQYRRAEGEFGYYAEDPYAEGEFAREPLEDRVEALIVGGGFGGLLAGARLRQAGLASIRVVEKGSDFGGTWYWNRYPGIHCDVESYVYMPLLEEVGYIPRWKYAPGEEIREHARAIGRTFGLYRDACFRTSVTGLRWDDDAAEWLVSTDRGDRIRARWVITASGTLSEAKLPGIPGIQTFRGHTFHTSRWDYAYTGGDADGNLHRLADKRVAVIGTGATAIQCVPHLGEHAAHLYVFQRTPSSVDVRNNRPTDPEWAASLSPGWQRRRRDNFLTLSTGGRAEVDLVDDGWTHTARLLEKLIPTDSYQDVTPEERERAYEAADFQKMHEIRERVSRVVEDPETAELLMPWYRYMCKRPTFSDFYLQTFNRPNVTLVDTVDSHGVEEITENAVVVGGRSYEVDCIIFATGFDVGVTGILSGRLPVHGRGGRSLTDTWREDGPRTLHGFYSHGFPNLFQLGPLQNASSFNYVHILDEQATHVASVIDAARQRDAARVEPTAEAESAWVAHIRENAVDLHAFQAECTPGYYNNEGMPSERRESFADGPVAFHRLLRDWREGGGLAEVLPDGAAADDTAAASSAAPATHTREARP</sequence>
<dbReference type="Proteomes" id="UP000319210">
    <property type="component" value="Unassembled WGS sequence"/>
</dbReference>
<comment type="cofactor">
    <cofactor evidence="1">
        <name>FAD</name>
        <dbReference type="ChEBI" id="CHEBI:57692"/>
    </cofactor>
</comment>
<evidence type="ECO:0000256" key="6">
    <source>
        <dbReference type="ARBA" id="ARBA00023002"/>
    </source>
</evidence>
<comment type="similarity">
    <text evidence="2">Belongs to the FAD-binding monooxygenase family.</text>
</comment>
<proteinExistence type="inferred from homology"/>
<dbReference type="PANTHER" id="PTHR43098">
    <property type="entry name" value="L-ORNITHINE N(5)-MONOOXYGENASE-RELATED"/>
    <property type="match status" value="1"/>
</dbReference>
<evidence type="ECO:0000256" key="1">
    <source>
        <dbReference type="ARBA" id="ARBA00001974"/>
    </source>
</evidence>
<dbReference type="Gene3D" id="3.50.50.60">
    <property type="entry name" value="FAD/NAD(P)-binding domain"/>
    <property type="match status" value="2"/>
</dbReference>
<dbReference type="FunFam" id="3.50.50.60:FF:000341">
    <property type="entry name" value="Baeyer-Villiger monooxygenase"/>
    <property type="match status" value="1"/>
</dbReference>
<dbReference type="PANTHER" id="PTHR43098:SF2">
    <property type="entry name" value="FAD-BINDING MONOOXYGENASE AUSB-RELATED"/>
    <property type="match status" value="1"/>
</dbReference>
<keyword evidence="10" id="KW-1185">Reference proteome</keyword>
<keyword evidence="7 9" id="KW-0503">Monooxygenase</keyword>
<evidence type="ECO:0000313" key="9">
    <source>
        <dbReference type="EMBL" id="GEB52487.1"/>
    </source>
</evidence>
<protein>
    <submittedName>
        <fullName evidence="9">Monooxygenase</fullName>
    </submittedName>
</protein>
<feature type="region of interest" description="Disordered" evidence="8">
    <location>
        <begin position="1"/>
        <end position="40"/>
    </location>
</feature>
<evidence type="ECO:0000256" key="2">
    <source>
        <dbReference type="ARBA" id="ARBA00010139"/>
    </source>
</evidence>
<accession>A0A4Y3R6V4</accession>
<dbReference type="GO" id="GO:0004499">
    <property type="term" value="F:N,N-dimethylaniline monooxygenase activity"/>
    <property type="evidence" value="ECO:0007669"/>
    <property type="project" value="InterPro"/>
</dbReference>
<dbReference type="Pfam" id="PF00743">
    <property type="entry name" value="FMO-like"/>
    <property type="match status" value="1"/>
</dbReference>
<evidence type="ECO:0000256" key="3">
    <source>
        <dbReference type="ARBA" id="ARBA00022630"/>
    </source>
</evidence>
<evidence type="ECO:0000256" key="5">
    <source>
        <dbReference type="ARBA" id="ARBA00022857"/>
    </source>
</evidence>
<reference evidence="9 10" key="1">
    <citation type="submission" date="2019-06" db="EMBL/GenBank/DDBJ databases">
        <title>Whole genome shotgun sequence of Streptomyces cacaoi subsp. cacaoi NBRC 12748.</title>
        <authorList>
            <person name="Hosoyama A."/>
            <person name="Uohara A."/>
            <person name="Ohji S."/>
            <person name="Ichikawa N."/>
        </authorList>
    </citation>
    <scope>NUCLEOTIDE SEQUENCE [LARGE SCALE GENOMIC DNA]</scope>
    <source>
        <strain evidence="9 10">NBRC 12748</strain>
    </source>
</reference>
<dbReference type="RefSeq" id="WP_086816627.1">
    <property type="nucleotide sequence ID" value="NZ_BJMM01000032.1"/>
</dbReference>
<evidence type="ECO:0000313" key="10">
    <source>
        <dbReference type="Proteomes" id="UP000319210"/>
    </source>
</evidence>
<dbReference type="GO" id="GO:0050660">
    <property type="term" value="F:flavin adenine dinucleotide binding"/>
    <property type="evidence" value="ECO:0007669"/>
    <property type="project" value="InterPro"/>
</dbReference>
<dbReference type="AlphaFoldDB" id="A0A4Y3R6V4"/>
<name>A0A4Y3R6V4_STRCI</name>
<comment type="caution">
    <text evidence="9">The sequence shown here is derived from an EMBL/GenBank/DDBJ whole genome shotgun (WGS) entry which is preliminary data.</text>
</comment>
<gene>
    <name evidence="9" type="ORF">SCA03_50380</name>
</gene>
<dbReference type="SUPFAM" id="SSF51905">
    <property type="entry name" value="FAD/NAD(P)-binding domain"/>
    <property type="match status" value="1"/>
</dbReference>
<keyword evidence="6" id="KW-0560">Oxidoreductase</keyword>
<evidence type="ECO:0000256" key="8">
    <source>
        <dbReference type="SAM" id="MobiDB-lite"/>
    </source>
</evidence>
<keyword evidence="4" id="KW-0274">FAD</keyword>
<dbReference type="EMBL" id="BJMM01000032">
    <property type="protein sequence ID" value="GEB52487.1"/>
    <property type="molecule type" value="Genomic_DNA"/>
</dbReference>
<evidence type="ECO:0000256" key="7">
    <source>
        <dbReference type="ARBA" id="ARBA00023033"/>
    </source>
</evidence>
<dbReference type="InterPro" id="IPR036188">
    <property type="entry name" value="FAD/NAD-bd_sf"/>
</dbReference>